<feature type="domain" description="Transposase IS66 central" evidence="3">
    <location>
        <begin position="155"/>
        <end position="438"/>
    </location>
</feature>
<feature type="coiled-coil region" evidence="1">
    <location>
        <begin position="3"/>
        <end position="37"/>
    </location>
</feature>
<dbReference type="InterPro" id="IPR052344">
    <property type="entry name" value="Transposase-related"/>
</dbReference>
<dbReference type="NCBIfam" id="NF033517">
    <property type="entry name" value="transpos_IS66"/>
    <property type="match status" value="1"/>
</dbReference>
<evidence type="ECO:0000259" key="4">
    <source>
        <dbReference type="Pfam" id="PF13007"/>
    </source>
</evidence>
<keyword evidence="7" id="KW-1185">Reference proteome</keyword>
<protein>
    <submittedName>
        <fullName evidence="6">Transposase</fullName>
    </submittedName>
</protein>
<name>A0A1H9PJY9_9BACT</name>
<dbReference type="Pfam" id="PF13007">
    <property type="entry name" value="LZ_Tnp_IS66"/>
    <property type="match status" value="1"/>
</dbReference>
<gene>
    <name evidence="6" type="ORF">SAMN05444359_1561</name>
</gene>
<dbReference type="PANTHER" id="PTHR33678:SF1">
    <property type="entry name" value="BLL1576 PROTEIN"/>
    <property type="match status" value="1"/>
</dbReference>
<sequence>MSTEVLIAENKELREQNASLRHRLDQLERLIFAAKSERFAPASAPEQMALWDEGANAGAEDVEKQTVTYKRKKKSAHAGRQPLPDHLPVDEVTLEPEEDTEGLKRIGEEITDTLDYVPGSLRIKRTIRPKYARPEEVEGEATIVIAPLPARPIEKGIPEPGLLAHVFVAKYVDHQPFYRQIKGFARDYNWKAGSSTFSDWLAACCTLMEPLYQCLLRKVIDTDYVQTDESPIKVLDSEKKGKTHQGYMWVYRNPVSGLILFEYRKGRGANGVLERLKDFTGYLQTDGYSAYKTYLKKHPEVEGVSCLAHIRRKFFNARKNDRRKADMALAAINFIYHVDAHCRRRNRNAQERLAIRQRLSLPVYNALLDWVNYAQVNNLSKGDVGKALHYAKNELPKLRACFTDGRLELDNNLIENSIRPLALGRKNYLFAGSHPAAKRAAMMYSFFASCQKLDVNPREWLQDVLERLPDHPVNGLEALLPGEWGKDGEV</sequence>
<organism evidence="6 7">
    <name type="scientific">Neolewinella agarilytica</name>
    <dbReference type="NCBI Taxonomy" id="478744"/>
    <lineage>
        <taxon>Bacteria</taxon>
        <taxon>Pseudomonadati</taxon>
        <taxon>Bacteroidota</taxon>
        <taxon>Saprospiria</taxon>
        <taxon>Saprospirales</taxon>
        <taxon>Lewinellaceae</taxon>
        <taxon>Neolewinella</taxon>
    </lineage>
</organism>
<feature type="domain" description="Transposase TnpC homeodomain" evidence="4">
    <location>
        <begin position="20"/>
        <end position="92"/>
    </location>
</feature>
<dbReference type="InterPro" id="IPR004291">
    <property type="entry name" value="Transposase_IS66_central"/>
</dbReference>
<dbReference type="RefSeq" id="WP_090173607.1">
    <property type="nucleotide sequence ID" value="NZ_FOFB01000056.1"/>
</dbReference>
<proteinExistence type="predicted"/>
<evidence type="ECO:0000256" key="1">
    <source>
        <dbReference type="SAM" id="Coils"/>
    </source>
</evidence>
<reference evidence="7" key="1">
    <citation type="submission" date="2016-10" db="EMBL/GenBank/DDBJ databases">
        <authorList>
            <person name="Varghese N."/>
            <person name="Submissions S."/>
        </authorList>
    </citation>
    <scope>NUCLEOTIDE SEQUENCE [LARGE SCALE GENOMIC DNA]</scope>
    <source>
        <strain evidence="7">DSM 24740</strain>
    </source>
</reference>
<evidence type="ECO:0000313" key="7">
    <source>
        <dbReference type="Proteomes" id="UP000199021"/>
    </source>
</evidence>
<feature type="domain" description="Transposase IS66 C-terminal" evidence="5">
    <location>
        <begin position="445"/>
        <end position="481"/>
    </location>
</feature>
<dbReference type="InterPro" id="IPR039552">
    <property type="entry name" value="IS66_C"/>
</dbReference>
<dbReference type="EMBL" id="FOFB01000056">
    <property type="protein sequence ID" value="SER48165.1"/>
    <property type="molecule type" value="Genomic_DNA"/>
</dbReference>
<evidence type="ECO:0000259" key="5">
    <source>
        <dbReference type="Pfam" id="PF13817"/>
    </source>
</evidence>
<dbReference type="InParanoid" id="A0A1H9PJY9"/>
<dbReference type="OrthoDB" id="9760067at2"/>
<dbReference type="Proteomes" id="UP000199021">
    <property type="component" value="Unassembled WGS sequence"/>
</dbReference>
<dbReference type="Pfam" id="PF13817">
    <property type="entry name" value="DDE_Tnp_IS66_C"/>
    <property type="match status" value="1"/>
</dbReference>
<evidence type="ECO:0000313" key="6">
    <source>
        <dbReference type="EMBL" id="SER48165.1"/>
    </source>
</evidence>
<dbReference type="AlphaFoldDB" id="A0A1H9PJY9"/>
<feature type="region of interest" description="Disordered" evidence="2">
    <location>
        <begin position="57"/>
        <end position="100"/>
    </location>
</feature>
<evidence type="ECO:0000256" key="2">
    <source>
        <dbReference type="SAM" id="MobiDB-lite"/>
    </source>
</evidence>
<evidence type="ECO:0000259" key="3">
    <source>
        <dbReference type="Pfam" id="PF03050"/>
    </source>
</evidence>
<accession>A0A1H9PJY9</accession>
<dbReference type="Pfam" id="PF03050">
    <property type="entry name" value="DDE_Tnp_IS66"/>
    <property type="match status" value="1"/>
</dbReference>
<dbReference type="STRING" id="478744.SAMN05444359_1561"/>
<dbReference type="PANTHER" id="PTHR33678">
    <property type="entry name" value="BLL1576 PROTEIN"/>
    <property type="match status" value="1"/>
</dbReference>
<keyword evidence="1" id="KW-0175">Coiled coil</keyword>
<dbReference type="InterPro" id="IPR024463">
    <property type="entry name" value="Transposase_TnpC_homeodom"/>
</dbReference>